<evidence type="ECO:0000313" key="4">
    <source>
        <dbReference type="Proteomes" id="UP001054902"/>
    </source>
</evidence>
<comment type="caution">
    <text evidence="3">The sequence shown here is derived from an EMBL/GenBank/DDBJ whole genome shotgun (WGS) entry which is preliminary data.</text>
</comment>
<dbReference type="AlphaFoldDB" id="A0AAD3CF95"/>
<gene>
    <name evidence="3" type="ORF">CTEN210_00189</name>
</gene>
<evidence type="ECO:0000256" key="2">
    <source>
        <dbReference type="SAM" id="SignalP"/>
    </source>
</evidence>
<organism evidence="3 4">
    <name type="scientific">Chaetoceros tenuissimus</name>
    <dbReference type="NCBI Taxonomy" id="426638"/>
    <lineage>
        <taxon>Eukaryota</taxon>
        <taxon>Sar</taxon>
        <taxon>Stramenopiles</taxon>
        <taxon>Ochrophyta</taxon>
        <taxon>Bacillariophyta</taxon>
        <taxon>Coscinodiscophyceae</taxon>
        <taxon>Chaetocerotophycidae</taxon>
        <taxon>Chaetocerotales</taxon>
        <taxon>Chaetocerotaceae</taxon>
        <taxon>Chaetoceros</taxon>
    </lineage>
</organism>
<feature type="chain" id="PRO_5042174583" description="HYR domain-containing protein" evidence="2">
    <location>
        <begin position="20"/>
        <end position="866"/>
    </location>
</feature>
<name>A0AAD3CF95_9STRA</name>
<dbReference type="InterPro" id="IPR013783">
    <property type="entry name" value="Ig-like_fold"/>
</dbReference>
<evidence type="ECO:0008006" key="5">
    <source>
        <dbReference type="Google" id="ProtNLM"/>
    </source>
</evidence>
<proteinExistence type="predicted"/>
<keyword evidence="2" id="KW-0732">Signal</keyword>
<evidence type="ECO:0000256" key="1">
    <source>
        <dbReference type="SAM" id="MobiDB-lite"/>
    </source>
</evidence>
<evidence type="ECO:0000313" key="3">
    <source>
        <dbReference type="EMBL" id="GFH43716.1"/>
    </source>
</evidence>
<keyword evidence="4" id="KW-1185">Reference proteome</keyword>
<protein>
    <recommendedName>
        <fullName evidence="5">HYR domain-containing protein</fullName>
    </recommendedName>
</protein>
<feature type="region of interest" description="Disordered" evidence="1">
    <location>
        <begin position="27"/>
        <end position="46"/>
    </location>
</feature>
<accession>A0AAD3CF95</accession>
<feature type="signal peptide" evidence="2">
    <location>
        <begin position="1"/>
        <end position="19"/>
    </location>
</feature>
<dbReference type="Gene3D" id="2.60.40.10">
    <property type="entry name" value="Immunoglobulins"/>
    <property type="match status" value="1"/>
</dbReference>
<sequence>MKLNCFLFLVGLTLPAASALSSFPKNNEDDAISRSSPISESSLQTAKDDVASSDVYTGGAVGNDGNLNLRGERVLQGCAAGESDVVVTIDADRYPGETSWKIFNAGTSTAVASVGTYSLTHDGVHTWSNCLPAGDYTFTIYDRYGDGFCLCSRCEGFFKVSVDGVEKFKVNGYNFGFFVSRDFTVSPNSDPNAICQNVSVDADNTCQASVEASAFNNGSTDVDGDNLSFSVDQSGSYDLGTTEVTLTVSDGTASNTCTAQLTVTDNTAPTVTCNDFSIAVSSGSGTLTIADIKGNASDNCGVDSEEIEGSVSFTCDDVGNTRDVTLKVQDAAGKSNTCTSKVTAINALPEVNAGGVYNILLAAGITAGNGQLSGTATDSDDSTLTYAWSTNCPGATITNGNSLKADISIASGTNPTTCSVTLAVTDACGAIVQDTASVSVVYQNSPPNAICQNVSIDADDTSQATVAASAFNNGSTDDDSDALSFSATPAGPYDLGTTDVTLTVSDGIATDTCSAQVTVLTPPTLFSSNDLKITFSGIPASIDETDLADLIADLETITKDSIPDALLAEGIAIDANSITITSTVVSNSSRKLRAIDSARFLQGTLDVEQDVNVNAPATAVNSGTITTNINDGISSSSNDILQTQNVSSQASIVYEEPPWPCNGITCSNAGKCEVLSHTEAICRCENTFVPSESGLECICPDGLNFHANVNRCLPPPTAAPSDLPSAFASLTPSSIPSDGKIDKEDTPSCIDDMSGTFQLFNIMEEVECDWLTRNKDKTTYRKNKYCVMDEVKSLCQSTCGACTGCDDKEGTFTLLNVKKRETCAWLTKNKLNAEKRKDAYCVLDEVRDMCKASCGACAIEDESGRV</sequence>
<dbReference type="EMBL" id="BLLK01000015">
    <property type="protein sequence ID" value="GFH43716.1"/>
    <property type="molecule type" value="Genomic_DNA"/>
</dbReference>
<reference evidence="3 4" key="1">
    <citation type="journal article" date="2021" name="Sci. Rep.">
        <title>The genome of the diatom Chaetoceros tenuissimus carries an ancient integrated fragment of an extant virus.</title>
        <authorList>
            <person name="Hongo Y."/>
            <person name="Kimura K."/>
            <person name="Takaki Y."/>
            <person name="Yoshida Y."/>
            <person name="Baba S."/>
            <person name="Kobayashi G."/>
            <person name="Nagasaki K."/>
            <person name="Hano T."/>
            <person name="Tomaru Y."/>
        </authorList>
    </citation>
    <scope>NUCLEOTIDE SEQUENCE [LARGE SCALE GENOMIC DNA]</scope>
    <source>
        <strain evidence="3 4">NIES-3715</strain>
    </source>
</reference>
<dbReference type="Proteomes" id="UP001054902">
    <property type="component" value="Unassembled WGS sequence"/>
</dbReference>
<feature type="compositionally biased region" description="Low complexity" evidence="1">
    <location>
        <begin position="33"/>
        <end position="42"/>
    </location>
</feature>